<accession>A0A7V2F3I1</accession>
<reference evidence="1" key="1">
    <citation type="journal article" date="2020" name="mSystems">
        <title>Genome- and Community-Level Interaction Insights into Carbon Utilization and Element Cycling Functions of Hydrothermarchaeota in Hydrothermal Sediment.</title>
        <authorList>
            <person name="Zhou Z."/>
            <person name="Liu Y."/>
            <person name="Xu W."/>
            <person name="Pan J."/>
            <person name="Luo Z.H."/>
            <person name="Li M."/>
        </authorList>
    </citation>
    <scope>NUCLEOTIDE SEQUENCE [LARGE SCALE GENOMIC DNA]</scope>
    <source>
        <strain evidence="1">SpSt-1233</strain>
    </source>
</reference>
<name>A0A7V2F3I1_UNCEI</name>
<protein>
    <recommendedName>
        <fullName evidence="2">Outer membrane protein beta-barrel domain-containing protein</fullName>
    </recommendedName>
</protein>
<comment type="caution">
    <text evidence="1">The sequence shown here is derived from an EMBL/GenBank/DDBJ whole genome shotgun (WGS) entry which is preliminary data.</text>
</comment>
<gene>
    <name evidence="1" type="ORF">ENO08_03110</name>
</gene>
<organism evidence="1">
    <name type="scientific">Eiseniibacteriota bacterium</name>
    <dbReference type="NCBI Taxonomy" id="2212470"/>
    <lineage>
        <taxon>Bacteria</taxon>
        <taxon>Candidatus Eiseniibacteriota</taxon>
    </lineage>
</organism>
<dbReference type="EMBL" id="DSEC01000221">
    <property type="protein sequence ID" value="HER43429.1"/>
    <property type="molecule type" value="Genomic_DNA"/>
</dbReference>
<sequence>MIVGEPTGLSAKMWTTESTGFDLGLAWSWSGDGHFHIHADYLFHNFGLFDVSKGMLPFYVGIGGRMLFRDDDDDNIGVRIPVGIEYYFEGAPVAVFGEVVPILDLAPSTDFELNGGLGVRFYF</sequence>
<proteinExistence type="predicted"/>
<dbReference type="AlphaFoldDB" id="A0A7V2F3I1"/>
<dbReference type="Proteomes" id="UP000886069">
    <property type="component" value="Unassembled WGS sequence"/>
</dbReference>
<evidence type="ECO:0008006" key="2">
    <source>
        <dbReference type="Google" id="ProtNLM"/>
    </source>
</evidence>
<evidence type="ECO:0000313" key="1">
    <source>
        <dbReference type="EMBL" id="HER43429.1"/>
    </source>
</evidence>